<keyword evidence="5 9" id="KW-1133">Transmembrane helix</keyword>
<keyword evidence="6 9" id="KW-0472">Membrane</keyword>
<evidence type="ECO:0000256" key="9">
    <source>
        <dbReference type="SAM" id="Phobius"/>
    </source>
</evidence>
<dbReference type="InterPro" id="IPR045324">
    <property type="entry name" value="Small_multidrug_res"/>
</dbReference>
<feature type="region of interest" description="Disordered" evidence="8">
    <location>
        <begin position="120"/>
        <end position="140"/>
    </location>
</feature>
<dbReference type="FunFam" id="1.10.3730.20:FF:000001">
    <property type="entry name" value="Quaternary ammonium compound resistance transporter SugE"/>
    <property type="match status" value="1"/>
</dbReference>
<evidence type="ECO:0000313" key="10">
    <source>
        <dbReference type="EMBL" id="QNS09341.1"/>
    </source>
</evidence>
<evidence type="ECO:0000256" key="6">
    <source>
        <dbReference type="ARBA" id="ARBA00023136"/>
    </source>
</evidence>
<feature type="transmembrane region" description="Helical" evidence="9">
    <location>
        <begin position="97"/>
        <end position="116"/>
    </location>
</feature>
<keyword evidence="2" id="KW-0813">Transport</keyword>
<dbReference type="Proteomes" id="UP000516428">
    <property type="component" value="Plasmid unnamed1"/>
</dbReference>
<dbReference type="GO" id="GO:0005886">
    <property type="term" value="C:plasma membrane"/>
    <property type="evidence" value="ECO:0007669"/>
    <property type="project" value="UniProtKB-SubCell"/>
</dbReference>
<keyword evidence="3" id="KW-1003">Cell membrane</keyword>
<dbReference type="EMBL" id="CP061282">
    <property type="protein sequence ID" value="QNS09341.1"/>
    <property type="molecule type" value="Genomic_DNA"/>
</dbReference>
<proteinExistence type="inferred from homology"/>
<keyword evidence="11" id="KW-1185">Reference proteome</keyword>
<dbReference type="KEGG" id="sxn:IAG42_36975"/>
<dbReference type="InterPro" id="IPR037185">
    <property type="entry name" value="EmrE-like"/>
</dbReference>
<organism evidence="10 11">
    <name type="scientific">Streptomyces xanthii</name>
    <dbReference type="NCBI Taxonomy" id="2768069"/>
    <lineage>
        <taxon>Bacteria</taxon>
        <taxon>Bacillati</taxon>
        <taxon>Actinomycetota</taxon>
        <taxon>Actinomycetes</taxon>
        <taxon>Kitasatosporales</taxon>
        <taxon>Streptomycetaceae</taxon>
        <taxon>Streptomyces</taxon>
    </lineage>
</organism>
<dbReference type="GO" id="GO:0022857">
    <property type="term" value="F:transmembrane transporter activity"/>
    <property type="evidence" value="ECO:0007669"/>
    <property type="project" value="InterPro"/>
</dbReference>
<protein>
    <submittedName>
        <fullName evidence="10">Multidrug efflux SMR transporter</fullName>
    </submittedName>
</protein>
<evidence type="ECO:0000256" key="7">
    <source>
        <dbReference type="RuleBase" id="RU003942"/>
    </source>
</evidence>
<evidence type="ECO:0000256" key="8">
    <source>
        <dbReference type="SAM" id="MobiDB-lite"/>
    </source>
</evidence>
<dbReference type="Gene3D" id="1.10.3730.20">
    <property type="match status" value="1"/>
</dbReference>
<sequence length="140" mass="14582">MSSTTASAAPSATRSWTMLLLAGGFEVVYALAVGGSEGFSVLTWSLVGVVFFLLTLWALSQALRTIDVGIGYAVWAGIGAVGAAVLGPVFFDETLSGVQYLWLGLIIAGVIVLKLADKPSTPEATTDRPQQTQQARPAHA</sequence>
<name>A0A7H1BKT6_9ACTN</name>
<feature type="transmembrane region" description="Helical" evidence="9">
    <location>
        <begin position="41"/>
        <end position="60"/>
    </location>
</feature>
<comment type="similarity">
    <text evidence="7">Belongs to the drug/metabolite transporter (DMT) superfamily. Small multidrug resistance (SMR) (TC 2.A.7.1) family.</text>
</comment>
<evidence type="ECO:0000256" key="2">
    <source>
        <dbReference type="ARBA" id="ARBA00022448"/>
    </source>
</evidence>
<feature type="transmembrane region" description="Helical" evidence="9">
    <location>
        <begin position="16"/>
        <end position="35"/>
    </location>
</feature>
<comment type="subcellular location">
    <subcellularLocation>
        <location evidence="1 7">Cell membrane</location>
        <topology evidence="1 7">Multi-pass membrane protein</topology>
    </subcellularLocation>
</comment>
<feature type="transmembrane region" description="Helical" evidence="9">
    <location>
        <begin position="72"/>
        <end position="91"/>
    </location>
</feature>
<keyword evidence="10" id="KW-0614">Plasmid</keyword>
<keyword evidence="4 7" id="KW-0812">Transmembrane</keyword>
<dbReference type="PANTHER" id="PTHR30561:SF0">
    <property type="entry name" value="GUANIDINIUM EXPORTER"/>
    <property type="match status" value="1"/>
</dbReference>
<dbReference type="AlphaFoldDB" id="A0A7H1BKT6"/>
<dbReference type="PANTHER" id="PTHR30561">
    <property type="entry name" value="SMR FAMILY PROTON-DEPENDENT DRUG EFFLUX TRANSPORTER SUGE"/>
    <property type="match status" value="1"/>
</dbReference>
<dbReference type="SUPFAM" id="SSF103481">
    <property type="entry name" value="Multidrug resistance efflux transporter EmrE"/>
    <property type="match status" value="1"/>
</dbReference>
<evidence type="ECO:0000256" key="4">
    <source>
        <dbReference type="ARBA" id="ARBA00022692"/>
    </source>
</evidence>
<evidence type="ECO:0000313" key="11">
    <source>
        <dbReference type="Proteomes" id="UP000516428"/>
    </source>
</evidence>
<dbReference type="RefSeq" id="WP_188341996.1">
    <property type="nucleotide sequence ID" value="NZ_CP061282.1"/>
</dbReference>
<dbReference type="InterPro" id="IPR000390">
    <property type="entry name" value="Small_drug/metabolite_transptr"/>
</dbReference>
<evidence type="ECO:0000256" key="5">
    <source>
        <dbReference type="ARBA" id="ARBA00022989"/>
    </source>
</evidence>
<evidence type="ECO:0000256" key="1">
    <source>
        <dbReference type="ARBA" id="ARBA00004651"/>
    </source>
</evidence>
<dbReference type="Pfam" id="PF00893">
    <property type="entry name" value="Multi_Drug_Res"/>
    <property type="match status" value="1"/>
</dbReference>
<geneLocation type="plasmid" evidence="10 11">
    <name>unnamed1</name>
</geneLocation>
<gene>
    <name evidence="10" type="ORF">IAG42_36975</name>
</gene>
<evidence type="ECO:0000256" key="3">
    <source>
        <dbReference type="ARBA" id="ARBA00022475"/>
    </source>
</evidence>
<feature type="compositionally biased region" description="Polar residues" evidence="8">
    <location>
        <begin position="122"/>
        <end position="140"/>
    </location>
</feature>
<reference evidence="10 11" key="1">
    <citation type="submission" date="2020-09" db="EMBL/GenBank/DDBJ databases">
        <title>A novel species.</title>
        <authorList>
            <person name="Gao J."/>
        </authorList>
    </citation>
    <scope>NUCLEOTIDE SEQUENCE [LARGE SCALE GENOMIC DNA]</scope>
    <source>
        <strain evidence="10 11">CRXT-Y-14</strain>
        <plasmid evidence="10 11">unnamed1</plasmid>
    </source>
</reference>
<accession>A0A7H1BKT6</accession>